<sequence>MKNKTNIFLLTSAVIAFIMTCWVVYQMSHTIGELSANSEVDPDFKVCNEDIISNYYGMNTNYEGGKKAIKSKLLSDLQNLKFESSGLITFRFIVNCKGEIGRFRSLSTDLNLEEVETNLEKLKSIEKAMLSLEDWNPAENEYSSYDSYYVLNFKIRNHQIIDIF</sequence>
<reference evidence="3" key="1">
    <citation type="journal article" date="2019" name="Int. J. Syst. Evol. Microbiol.">
        <title>The Global Catalogue of Microorganisms (GCM) 10K type strain sequencing project: providing services to taxonomists for standard genome sequencing and annotation.</title>
        <authorList>
            <consortium name="The Broad Institute Genomics Platform"/>
            <consortium name="The Broad Institute Genome Sequencing Center for Infectious Disease"/>
            <person name="Wu L."/>
            <person name="Ma J."/>
        </authorList>
    </citation>
    <scope>NUCLEOTIDE SEQUENCE [LARGE SCALE GENOMIC DNA]</scope>
    <source>
        <strain evidence="3">CCUG 56752</strain>
    </source>
</reference>
<dbReference type="EMBL" id="JBHTIV010000005">
    <property type="protein sequence ID" value="MFD0931793.1"/>
    <property type="molecule type" value="Genomic_DNA"/>
</dbReference>
<feature type="transmembrane region" description="Helical" evidence="1">
    <location>
        <begin position="7"/>
        <end position="25"/>
    </location>
</feature>
<keyword evidence="1" id="KW-0812">Transmembrane</keyword>
<gene>
    <name evidence="2" type="ORF">ACFQ0R_04185</name>
</gene>
<comment type="caution">
    <text evidence="2">The sequence shown here is derived from an EMBL/GenBank/DDBJ whole genome shotgun (WGS) entry which is preliminary data.</text>
</comment>
<evidence type="ECO:0008006" key="4">
    <source>
        <dbReference type="Google" id="ProtNLM"/>
    </source>
</evidence>
<proteinExistence type="predicted"/>
<evidence type="ECO:0000313" key="2">
    <source>
        <dbReference type="EMBL" id="MFD0931793.1"/>
    </source>
</evidence>
<dbReference type="Proteomes" id="UP001597049">
    <property type="component" value="Unassembled WGS sequence"/>
</dbReference>
<evidence type="ECO:0000256" key="1">
    <source>
        <dbReference type="SAM" id="Phobius"/>
    </source>
</evidence>
<protein>
    <recommendedName>
        <fullName evidence="4">TonB C-terminal domain-containing protein</fullName>
    </recommendedName>
</protein>
<organism evidence="2 3">
    <name type="scientific">Psychroflexus salinarum</name>
    <dbReference type="NCBI Taxonomy" id="546024"/>
    <lineage>
        <taxon>Bacteria</taxon>
        <taxon>Pseudomonadati</taxon>
        <taxon>Bacteroidota</taxon>
        <taxon>Flavobacteriia</taxon>
        <taxon>Flavobacteriales</taxon>
        <taxon>Flavobacteriaceae</taxon>
        <taxon>Psychroflexus</taxon>
    </lineage>
</organism>
<name>A0ABW3GQ49_9FLAO</name>
<keyword evidence="1" id="KW-1133">Transmembrane helix</keyword>
<dbReference type="RefSeq" id="WP_379657122.1">
    <property type="nucleotide sequence ID" value="NZ_JBHTIV010000005.1"/>
</dbReference>
<keyword evidence="1" id="KW-0472">Membrane</keyword>
<accession>A0ABW3GQ49</accession>
<evidence type="ECO:0000313" key="3">
    <source>
        <dbReference type="Proteomes" id="UP001597049"/>
    </source>
</evidence>
<keyword evidence="3" id="KW-1185">Reference proteome</keyword>